<dbReference type="CDD" id="cd01949">
    <property type="entry name" value="GGDEF"/>
    <property type="match status" value="1"/>
</dbReference>
<dbReference type="PROSITE" id="PS50887">
    <property type="entry name" value="GGDEF"/>
    <property type="match status" value="1"/>
</dbReference>
<dbReference type="Gene3D" id="3.30.70.270">
    <property type="match status" value="1"/>
</dbReference>
<comment type="caution">
    <text evidence="4">The sequence shown here is derived from an EMBL/GenBank/DDBJ whole genome shotgun (WGS) entry which is preliminary data.</text>
</comment>
<dbReference type="InterPro" id="IPR050469">
    <property type="entry name" value="Diguanylate_Cyclase"/>
</dbReference>
<dbReference type="SUPFAM" id="SSF55073">
    <property type="entry name" value="Nucleotide cyclase"/>
    <property type="match status" value="1"/>
</dbReference>
<dbReference type="EMBL" id="BMIJ01000003">
    <property type="protein sequence ID" value="GGB89749.1"/>
    <property type="molecule type" value="Genomic_DNA"/>
</dbReference>
<proteinExistence type="predicted"/>
<feature type="domain" description="GGDEF" evidence="3">
    <location>
        <begin position="180"/>
        <end position="312"/>
    </location>
</feature>
<keyword evidence="5" id="KW-1185">Reference proteome</keyword>
<dbReference type="Pfam" id="PF00990">
    <property type="entry name" value="GGDEF"/>
    <property type="match status" value="1"/>
</dbReference>
<organism evidence="4 5">
    <name type="scientific">Marinobacterium zhoushanense</name>
    <dbReference type="NCBI Taxonomy" id="1679163"/>
    <lineage>
        <taxon>Bacteria</taxon>
        <taxon>Pseudomonadati</taxon>
        <taxon>Pseudomonadota</taxon>
        <taxon>Gammaproteobacteria</taxon>
        <taxon>Oceanospirillales</taxon>
        <taxon>Oceanospirillaceae</taxon>
        <taxon>Marinobacterium</taxon>
    </lineage>
</organism>
<dbReference type="SMART" id="SM00267">
    <property type="entry name" value="GGDEF"/>
    <property type="match status" value="1"/>
</dbReference>
<evidence type="ECO:0000256" key="2">
    <source>
        <dbReference type="ARBA" id="ARBA00034247"/>
    </source>
</evidence>
<dbReference type="EC" id="2.7.7.65" evidence="1"/>
<reference evidence="5" key="1">
    <citation type="journal article" date="2019" name="Int. J. Syst. Evol. Microbiol.">
        <title>The Global Catalogue of Microorganisms (GCM) 10K type strain sequencing project: providing services to taxonomists for standard genome sequencing and annotation.</title>
        <authorList>
            <consortium name="The Broad Institute Genomics Platform"/>
            <consortium name="The Broad Institute Genome Sequencing Center for Infectious Disease"/>
            <person name="Wu L."/>
            <person name="Ma J."/>
        </authorList>
    </citation>
    <scope>NUCLEOTIDE SEQUENCE [LARGE SCALE GENOMIC DNA]</scope>
    <source>
        <strain evidence="5">CGMCC 1.15341</strain>
    </source>
</reference>
<evidence type="ECO:0000313" key="5">
    <source>
        <dbReference type="Proteomes" id="UP000629025"/>
    </source>
</evidence>
<accession>A0ABQ1K6R1</accession>
<comment type="catalytic activity">
    <reaction evidence="2">
        <text>2 GTP = 3',3'-c-di-GMP + 2 diphosphate</text>
        <dbReference type="Rhea" id="RHEA:24898"/>
        <dbReference type="ChEBI" id="CHEBI:33019"/>
        <dbReference type="ChEBI" id="CHEBI:37565"/>
        <dbReference type="ChEBI" id="CHEBI:58805"/>
        <dbReference type="EC" id="2.7.7.65"/>
    </reaction>
</comment>
<dbReference type="PANTHER" id="PTHR45138">
    <property type="entry name" value="REGULATORY COMPONENTS OF SENSORY TRANSDUCTION SYSTEM"/>
    <property type="match status" value="1"/>
</dbReference>
<evidence type="ECO:0000259" key="3">
    <source>
        <dbReference type="PROSITE" id="PS50887"/>
    </source>
</evidence>
<evidence type="ECO:0000256" key="1">
    <source>
        <dbReference type="ARBA" id="ARBA00012528"/>
    </source>
</evidence>
<dbReference type="PANTHER" id="PTHR45138:SF9">
    <property type="entry name" value="DIGUANYLATE CYCLASE DGCM-RELATED"/>
    <property type="match status" value="1"/>
</dbReference>
<dbReference type="InterPro" id="IPR000160">
    <property type="entry name" value="GGDEF_dom"/>
</dbReference>
<protein>
    <recommendedName>
        <fullName evidence="1">diguanylate cyclase</fullName>
        <ecNumber evidence="1">2.7.7.65</ecNumber>
    </recommendedName>
</protein>
<dbReference type="NCBIfam" id="TIGR00254">
    <property type="entry name" value="GGDEF"/>
    <property type="match status" value="1"/>
</dbReference>
<gene>
    <name evidence="4" type="ORF">GCM10011352_14710</name>
</gene>
<dbReference type="Proteomes" id="UP000629025">
    <property type="component" value="Unassembled WGS sequence"/>
</dbReference>
<dbReference type="InterPro" id="IPR043128">
    <property type="entry name" value="Rev_trsase/Diguanyl_cyclase"/>
</dbReference>
<evidence type="ECO:0000313" key="4">
    <source>
        <dbReference type="EMBL" id="GGB89749.1"/>
    </source>
</evidence>
<dbReference type="InterPro" id="IPR029787">
    <property type="entry name" value="Nucleotide_cyclase"/>
</dbReference>
<name>A0ABQ1K6R1_9GAMM</name>
<sequence length="312" mass="35143">MKFIGIWSAGRVVMTQEVENRAERYEAILEVSRDLLMVLDGETVVMCRAGESEWLNESIVTGRDLETLLAEDLLAKIRAVIALAQTTPGSVQSLEYVLRPEQLPMLHEAGLREPIWYEARFIATPAGELIWSARDINERKKLQRKVTNQAQRDPLTGAYNRRALLTVMEQTVAQAQRYDWTCSVLLIDVDDFSSINEQHGWDAGDQMLQQIVTGLYKLKRTADFLARYGDDQLVLFLPETNHEQGLAAAERVRRLIQELEMPYPTGELRCTASVGVAGMRGIEDSASEMLKRAEESLFIARNSGGNRVEGEA</sequence>